<dbReference type="EMBL" id="CP002299">
    <property type="protein sequence ID" value="ADP78630.1"/>
    <property type="molecule type" value="Genomic_DNA"/>
</dbReference>
<dbReference type="HOGENOM" id="CLU_2154677_0_0_11"/>
<protein>
    <submittedName>
        <fullName evidence="1">Uncharacterized protein</fullName>
    </submittedName>
</protein>
<reference evidence="1 2" key="1">
    <citation type="submission" date="2010-10" db="EMBL/GenBank/DDBJ databases">
        <title>Complete sequence of Frankia sp. EuI1c.</title>
        <authorList>
            <consortium name="US DOE Joint Genome Institute"/>
            <person name="Lucas S."/>
            <person name="Copeland A."/>
            <person name="Lapidus A."/>
            <person name="Cheng J.-F."/>
            <person name="Bruce D."/>
            <person name="Goodwin L."/>
            <person name="Pitluck S."/>
            <person name="Chertkov O."/>
            <person name="Detter J.C."/>
            <person name="Han C."/>
            <person name="Tapia R."/>
            <person name="Land M."/>
            <person name="Hauser L."/>
            <person name="Jeffries C."/>
            <person name="Kyrpides N."/>
            <person name="Ivanova N."/>
            <person name="Mikhailova N."/>
            <person name="Beauchemin N."/>
            <person name="Sen A."/>
            <person name="Sur S.A."/>
            <person name="Gtari M."/>
            <person name="Wall L."/>
            <person name="Tisa L."/>
            <person name="Woyke T."/>
        </authorList>
    </citation>
    <scope>NUCLEOTIDE SEQUENCE [LARGE SCALE GENOMIC DNA]</scope>
    <source>
        <strain evidence="2">DSM 45817 / CECT 9037 / EuI1c</strain>
    </source>
</reference>
<evidence type="ECO:0000313" key="1">
    <source>
        <dbReference type="EMBL" id="ADP78630.1"/>
    </source>
</evidence>
<organism evidence="1 2">
    <name type="scientific">Pseudofrankia inefficax (strain DSM 45817 / CECT 9037 / DDB 130130 / EuI1c)</name>
    <name type="common">Frankia inefficax</name>
    <dbReference type="NCBI Taxonomy" id="298654"/>
    <lineage>
        <taxon>Bacteria</taxon>
        <taxon>Bacillati</taxon>
        <taxon>Actinomycetota</taxon>
        <taxon>Actinomycetes</taxon>
        <taxon>Frankiales</taxon>
        <taxon>Frankiaceae</taxon>
        <taxon>Pseudofrankia</taxon>
    </lineage>
</organism>
<dbReference type="InParanoid" id="E3JBA0"/>
<keyword evidence="2" id="KW-1185">Reference proteome</keyword>
<sequence length="111" mass="12078">MPFDVRGNWQIVQTSGHIVDMNVPDENPDGTFDYGATAHEKLSGNGTLSDARASDSEAVFLISWSNGARGRYSGHFDFQGRLTGVCHDETHPSSVASWYAKRGNGDLFGPM</sequence>
<dbReference type="AlphaFoldDB" id="E3JBA0"/>
<dbReference type="KEGG" id="fri:FraEuI1c_0549"/>
<accession>E3JBA0</accession>
<gene>
    <name evidence="1" type="ordered locus">FraEuI1c_0549</name>
</gene>
<name>E3JBA0_PSEI1</name>
<evidence type="ECO:0000313" key="2">
    <source>
        <dbReference type="Proteomes" id="UP000002484"/>
    </source>
</evidence>
<proteinExistence type="predicted"/>
<dbReference type="Proteomes" id="UP000002484">
    <property type="component" value="Chromosome"/>
</dbReference>